<accession>A8APB5</accession>
<evidence type="ECO:0000256" key="1">
    <source>
        <dbReference type="SAM" id="MobiDB-lite"/>
    </source>
</evidence>
<reference evidence="2 3" key="1">
    <citation type="submission" date="2007-08" db="EMBL/GenBank/DDBJ databases">
        <authorList>
            <consortium name="The Citrobacter koseri Genome Sequencing Project"/>
            <person name="McClelland M."/>
            <person name="Sanderson E.K."/>
            <person name="Porwollik S."/>
            <person name="Spieth J."/>
            <person name="Clifton W.S."/>
            <person name="Latreille P."/>
            <person name="Courtney L."/>
            <person name="Wang C."/>
            <person name="Pepin K."/>
            <person name="Bhonagiri V."/>
            <person name="Nash W."/>
            <person name="Johnson M."/>
            <person name="Thiruvilangam P."/>
            <person name="Wilson R."/>
        </authorList>
    </citation>
    <scope>NUCLEOTIDE SEQUENCE [LARGE SCALE GENOMIC DNA]</scope>
    <source>
        <strain evidence="3">ATCC BAA-895 / CDC 4225-83 / SGSC4696</strain>
    </source>
</reference>
<feature type="compositionally biased region" description="Basic residues" evidence="1">
    <location>
        <begin position="72"/>
        <end position="84"/>
    </location>
</feature>
<feature type="region of interest" description="Disordered" evidence="1">
    <location>
        <begin position="46"/>
        <end position="91"/>
    </location>
</feature>
<dbReference type="KEGG" id="cko:CKO_04270"/>
<evidence type="ECO:0000313" key="3">
    <source>
        <dbReference type="Proteomes" id="UP000008148"/>
    </source>
</evidence>
<organism evidence="2 3">
    <name type="scientific">Citrobacter koseri (strain ATCC BAA-895 / CDC 4225-83 / SGSC4696)</name>
    <dbReference type="NCBI Taxonomy" id="290338"/>
    <lineage>
        <taxon>Bacteria</taxon>
        <taxon>Pseudomonadati</taxon>
        <taxon>Pseudomonadota</taxon>
        <taxon>Gammaproteobacteria</taxon>
        <taxon>Enterobacterales</taxon>
        <taxon>Enterobacteriaceae</taxon>
        <taxon>Citrobacter</taxon>
    </lineage>
</organism>
<dbReference type="AlphaFoldDB" id="A8APB5"/>
<dbReference type="STRING" id="290338.CKO_04270"/>
<keyword evidence="3" id="KW-1185">Reference proteome</keyword>
<evidence type="ECO:0000313" key="2">
    <source>
        <dbReference type="EMBL" id="ABV15328.1"/>
    </source>
</evidence>
<sequence>MVKSSPRNPASQPLQGFDANVLFYLNLPPKQTLNHKAKLTITLAYDQKTPNPPQHKKPQNKQTTSINDNKIRNHPAHTHIKCGKNVKNDDS</sequence>
<gene>
    <name evidence="2" type="ordered locus">CKO_04270</name>
</gene>
<name>A8APB5_CITK8</name>
<dbReference type="Proteomes" id="UP000008148">
    <property type="component" value="Chromosome"/>
</dbReference>
<protein>
    <submittedName>
        <fullName evidence="2">Uncharacterized protein</fullName>
    </submittedName>
</protein>
<dbReference type="HOGENOM" id="CLU_2421658_0_0_6"/>
<dbReference type="EMBL" id="CP000822">
    <property type="protein sequence ID" value="ABV15328.1"/>
    <property type="molecule type" value="Genomic_DNA"/>
</dbReference>
<proteinExistence type="predicted"/>